<dbReference type="SUPFAM" id="SSF141673">
    <property type="entry name" value="MOSC N-terminal domain-like"/>
    <property type="match status" value="1"/>
</dbReference>
<feature type="domain" description="MOSC" evidence="1">
    <location>
        <begin position="169"/>
        <end position="351"/>
    </location>
</feature>
<evidence type="ECO:0000259" key="1">
    <source>
        <dbReference type="PROSITE" id="PS51340"/>
    </source>
</evidence>
<dbReference type="InterPro" id="IPR005303">
    <property type="entry name" value="MOCOS_middle"/>
</dbReference>
<proteinExistence type="predicted"/>
<name>A0AAF3EQ24_9BILA</name>
<organism evidence="2 3">
    <name type="scientific">Mesorhabditis belari</name>
    <dbReference type="NCBI Taxonomy" id="2138241"/>
    <lineage>
        <taxon>Eukaryota</taxon>
        <taxon>Metazoa</taxon>
        <taxon>Ecdysozoa</taxon>
        <taxon>Nematoda</taxon>
        <taxon>Chromadorea</taxon>
        <taxon>Rhabditida</taxon>
        <taxon>Rhabditina</taxon>
        <taxon>Rhabditomorpha</taxon>
        <taxon>Rhabditoidea</taxon>
        <taxon>Rhabditidae</taxon>
        <taxon>Mesorhabditinae</taxon>
        <taxon>Mesorhabditis</taxon>
    </lineage>
</organism>
<reference evidence="3" key="1">
    <citation type="submission" date="2024-02" db="UniProtKB">
        <authorList>
            <consortium name="WormBaseParasite"/>
        </authorList>
    </citation>
    <scope>IDENTIFICATION</scope>
</reference>
<keyword evidence="2" id="KW-1185">Reference proteome</keyword>
<dbReference type="PROSITE" id="PS51340">
    <property type="entry name" value="MOSC"/>
    <property type="match status" value="1"/>
</dbReference>
<accession>A0AAF3EQ24</accession>
<dbReference type="GO" id="GO:0030151">
    <property type="term" value="F:molybdenum ion binding"/>
    <property type="evidence" value="ECO:0007669"/>
    <property type="project" value="InterPro"/>
</dbReference>
<dbReference type="GO" id="GO:0003824">
    <property type="term" value="F:catalytic activity"/>
    <property type="evidence" value="ECO:0007669"/>
    <property type="project" value="InterPro"/>
</dbReference>
<dbReference type="InterPro" id="IPR005302">
    <property type="entry name" value="MoCF_Sase_C"/>
</dbReference>
<dbReference type="InterPro" id="IPR011037">
    <property type="entry name" value="Pyrv_Knase-like_insert_dom_sf"/>
</dbReference>
<dbReference type="Pfam" id="PF03476">
    <property type="entry name" value="MOSC_N"/>
    <property type="match status" value="1"/>
</dbReference>
<dbReference type="WBParaSite" id="MBELARI_LOCUS16182">
    <property type="protein sequence ID" value="MBELARI_LOCUS16182"/>
    <property type="gene ID" value="MBELARI_LOCUS16182"/>
</dbReference>
<dbReference type="SUPFAM" id="SSF50800">
    <property type="entry name" value="PK beta-barrel domain-like"/>
    <property type="match status" value="1"/>
</dbReference>
<evidence type="ECO:0000313" key="3">
    <source>
        <dbReference type="WBParaSite" id="MBELARI_LOCUS16182"/>
    </source>
</evidence>
<dbReference type="PANTHER" id="PTHR36930">
    <property type="entry name" value="METAL-SULFUR CLUSTER BIOSYNTHESIS PROTEINS YUAD-RELATED"/>
    <property type="match status" value="1"/>
</dbReference>
<evidence type="ECO:0000313" key="2">
    <source>
        <dbReference type="Proteomes" id="UP000887575"/>
    </source>
</evidence>
<sequence>MSSTISKKDCAALVACLGGAVASYQLLKYLYSKQQRNRDDWVPIGRVKTLYIYPIKSCKAKPVFSLHCGYLCATSHENFDRKFLVTDPNGHFFTGRVKPQLILVESDVRDGILYLSYEGEKAQVPLNGIKETNSIIKATLFRDERQDGFDCGEVAAEFFTKVLGEPARLVMHEPGLYTERKITTKEDWWNNNEVPKRTDDKPYTDNTPYMVTTQASLNDLNERLDEKVESVQFRANIIVDGCPAWDEDRWAELRFGDQPTNDAPEMQCYRPCDRCIMTTINPETGVRHQQEPLKSLREFRMPTGRMAGVFKSPIFGDRQCGRDTNPLLSNLCIDVVDEETPNFKCAVFYIF</sequence>
<protein>
    <submittedName>
        <fullName evidence="3">MOSC domain-containing protein</fullName>
    </submittedName>
</protein>
<dbReference type="AlphaFoldDB" id="A0AAF3EQ24"/>
<dbReference type="PANTHER" id="PTHR36930:SF1">
    <property type="entry name" value="MOSC DOMAIN-CONTAINING PROTEIN"/>
    <property type="match status" value="1"/>
</dbReference>
<dbReference type="Proteomes" id="UP000887575">
    <property type="component" value="Unassembled WGS sequence"/>
</dbReference>
<dbReference type="Pfam" id="PF03473">
    <property type="entry name" value="MOSC"/>
    <property type="match status" value="1"/>
</dbReference>
<dbReference type="GO" id="GO:0030170">
    <property type="term" value="F:pyridoxal phosphate binding"/>
    <property type="evidence" value="ECO:0007669"/>
    <property type="project" value="InterPro"/>
</dbReference>
<dbReference type="InterPro" id="IPR052716">
    <property type="entry name" value="MOSC_domain"/>
</dbReference>